<dbReference type="Proteomes" id="UP000294894">
    <property type="component" value="Chromosome"/>
</dbReference>
<keyword evidence="4" id="KW-0720">Serine protease</keyword>
<name>A0A4P7GID7_9ACTN</name>
<dbReference type="InterPro" id="IPR029062">
    <property type="entry name" value="Class_I_gatase-like"/>
</dbReference>
<sequence length="241" mass="25975">MPASQPTILATSGGYVVPERGDLAFGGLVHHAVALAQPTGEPRICQVGTASGDQRWWNARFDEAAFRAGYRASHLNLFPMPGYDDVEAHLMAQDVVWVNGGSVVNLLAVWRAHGLDEILRRVWQAGVVLAGISAGSICWFEGGTTDSYGPRLDAVTNGLGFLPYGNGVHYDVEERRRPLVHRLVADGTLPTTHCTDDGVGLVYRGTELVEAVAENGRGCAYVVSRGPDGRAVEEPLETRRL</sequence>
<evidence type="ECO:0000256" key="4">
    <source>
        <dbReference type="ARBA" id="ARBA00022825"/>
    </source>
</evidence>
<evidence type="ECO:0000256" key="3">
    <source>
        <dbReference type="ARBA" id="ARBA00022801"/>
    </source>
</evidence>
<evidence type="ECO:0000256" key="1">
    <source>
        <dbReference type="ARBA" id="ARBA00006534"/>
    </source>
</evidence>
<dbReference type="SUPFAM" id="SSF52317">
    <property type="entry name" value="Class I glutamine amidotransferase-like"/>
    <property type="match status" value="1"/>
</dbReference>
<organism evidence="5 6">
    <name type="scientific">Nocardioides euryhalodurans</name>
    <dbReference type="NCBI Taxonomy" id="2518370"/>
    <lineage>
        <taxon>Bacteria</taxon>
        <taxon>Bacillati</taxon>
        <taxon>Actinomycetota</taxon>
        <taxon>Actinomycetes</taxon>
        <taxon>Propionibacteriales</taxon>
        <taxon>Nocardioidaceae</taxon>
        <taxon>Nocardioides</taxon>
    </lineage>
</organism>
<dbReference type="Pfam" id="PF03575">
    <property type="entry name" value="Peptidase_S51"/>
    <property type="match status" value="1"/>
</dbReference>
<keyword evidence="6" id="KW-1185">Reference proteome</keyword>
<dbReference type="KEGG" id="noy:EXE57_03630"/>
<protein>
    <submittedName>
        <fullName evidence="5">Peptidase E</fullName>
    </submittedName>
</protein>
<reference evidence="5 6" key="1">
    <citation type="submission" date="2019-03" db="EMBL/GenBank/DDBJ databases">
        <title>Three New Species of Nocardioides, Nocardioides euryhalodurans sp. nov., Nocardioides seonyuensis sp. nov. and Nocardioides eburneoflavus sp. nov., Iolated from Soil.</title>
        <authorList>
            <person name="Roh S.G."/>
            <person name="Lee C."/>
            <person name="Kim M.-K."/>
            <person name="Kim S.B."/>
        </authorList>
    </citation>
    <scope>NUCLEOTIDE SEQUENCE [LARGE SCALE GENOMIC DNA]</scope>
    <source>
        <strain evidence="5 6">MMS17-SY117</strain>
    </source>
</reference>
<evidence type="ECO:0000313" key="5">
    <source>
        <dbReference type="EMBL" id="QBR91457.1"/>
    </source>
</evidence>
<dbReference type="CDD" id="cd03146">
    <property type="entry name" value="GAT1_Peptidase_E"/>
    <property type="match status" value="1"/>
</dbReference>
<evidence type="ECO:0000313" key="6">
    <source>
        <dbReference type="Proteomes" id="UP000294894"/>
    </source>
</evidence>
<dbReference type="EMBL" id="CP038267">
    <property type="protein sequence ID" value="QBR91457.1"/>
    <property type="molecule type" value="Genomic_DNA"/>
</dbReference>
<keyword evidence="2" id="KW-0645">Protease</keyword>
<keyword evidence="3" id="KW-0378">Hydrolase</keyword>
<dbReference type="GO" id="GO:0008236">
    <property type="term" value="F:serine-type peptidase activity"/>
    <property type="evidence" value="ECO:0007669"/>
    <property type="project" value="UniProtKB-KW"/>
</dbReference>
<gene>
    <name evidence="5" type="ORF">EXE57_03630</name>
</gene>
<dbReference type="Gene3D" id="3.40.50.880">
    <property type="match status" value="1"/>
</dbReference>
<dbReference type="OrthoDB" id="9778515at2"/>
<accession>A0A4P7GID7</accession>
<dbReference type="AlphaFoldDB" id="A0A4P7GID7"/>
<dbReference type="PANTHER" id="PTHR20842">
    <property type="entry name" value="PROTEASE S51 ALPHA-ASPARTYL DIPEPTIDASE"/>
    <property type="match status" value="1"/>
</dbReference>
<dbReference type="PANTHER" id="PTHR20842:SF0">
    <property type="entry name" value="ALPHA-ASPARTYL DIPEPTIDASE"/>
    <property type="match status" value="1"/>
</dbReference>
<comment type="similarity">
    <text evidence="1">Belongs to the peptidase S51 family.</text>
</comment>
<proteinExistence type="inferred from homology"/>
<dbReference type="GO" id="GO:0006508">
    <property type="term" value="P:proteolysis"/>
    <property type="evidence" value="ECO:0007669"/>
    <property type="project" value="UniProtKB-KW"/>
</dbReference>
<dbReference type="InterPro" id="IPR005320">
    <property type="entry name" value="Peptidase_S51"/>
</dbReference>
<evidence type="ECO:0000256" key="2">
    <source>
        <dbReference type="ARBA" id="ARBA00022670"/>
    </source>
</evidence>
<dbReference type="RefSeq" id="WP_135074091.1">
    <property type="nucleotide sequence ID" value="NZ_CP038267.1"/>
</dbReference>